<evidence type="ECO:0000259" key="10">
    <source>
        <dbReference type="SMART" id="SM01383"/>
    </source>
</evidence>
<dbReference type="Gene3D" id="4.10.950.10">
    <property type="entry name" value="Ribosomal protein L2, domain 3"/>
    <property type="match status" value="1"/>
</dbReference>
<evidence type="ECO:0000256" key="2">
    <source>
        <dbReference type="ARBA" id="ARBA00022730"/>
    </source>
</evidence>
<keyword evidence="3 7" id="KW-0694">RNA-binding</keyword>
<comment type="caution">
    <text evidence="11">The sequence shown here is derived from an EMBL/GenBank/DDBJ whole genome shotgun (WGS) entry which is preliminary data.</text>
</comment>
<dbReference type="InterPro" id="IPR008991">
    <property type="entry name" value="Translation_prot_SH3-like_sf"/>
</dbReference>
<dbReference type="HAMAP" id="MF_01320_B">
    <property type="entry name" value="Ribosomal_uL2_B"/>
    <property type="match status" value="1"/>
</dbReference>
<feature type="region of interest" description="Disordered" evidence="8">
    <location>
        <begin position="21"/>
        <end position="48"/>
    </location>
</feature>
<dbReference type="EMBL" id="SVNY01000007">
    <property type="protein sequence ID" value="MBE6834508.1"/>
    <property type="molecule type" value="Genomic_DNA"/>
</dbReference>
<dbReference type="AlphaFoldDB" id="A0A928Q3Y9"/>
<feature type="region of interest" description="Disordered" evidence="8">
    <location>
        <begin position="209"/>
        <end position="277"/>
    </location>
</feature>
<dbReference type="PANTHER" id="PTHR13691:SF5">
    <property type="entry name" value="LARGE RIBOSOMAL SUBUNIT PROTEIN UL2M"/>
    <property type="match status" value="1"/>
</dbReference>
<name>A0A928Q3Y9_9FIRM</name>
<dbReference type="Pfam" id="PF03947">
    <property type="entry name" value="Ribosomal_L2_C"/>
    <property type="match status" value="1"/>
</dbReference>
<dbReference type="InterPro" id="IPR014726">
    <property type="entry name" value="Ribosomal_uL2_dom3"/>
</dbReference>
<evidence type="ECO:0000256" key="8">
    <source>
        <dbReference type="SAM" id="MobiDB-lite"/>
    </source>
</evidence>
<dbReference type="SUPFAM" id="SSF50249">
    <property type="entry name" value="Nucleic acid-binding proteins"/>
    <property type="match status" value="1"/>
</dbReference>
<evidence type="ECO:0000256" key="4">
    <source>
        <dbReference type="ARBA" id="ARBA00022980"/>
    </source>
</evidence>
<keyword evidence="4 7" id="KW-0689">Ribosomal protein</keyword>
<evidence type="ECO:0000313" key="11">
    <source>
        <dbReference type="EMBL" id="MBE6834508.1"/>
    </source>
</evidence>
<organism evidence="11 12">
    <name type="scientific">Faecalispora sporosphaeroides</name>
    <dbReference type="NCBI Taxonomy" id="1549"/>
    <lineage>
        <taxon>Bacteria</taxon>
        <taxon>Bacillati</taxon>
        <taxon>Bacillota</taxon>
        <taxon>Clostridia</taxon>
        <taxon>Eubacteriales</taxon>
        <taxon>Oscillospiraceae</taxon>
        <taxon>Faecalispora</taxon>
    </lineage>
</organism>
<dbReference type="GO" id="GO:0019843">
    <property type="term" value="F:rRNA binding"/>
    <property type="evidence" value="ECO:0007669"/>
    <property type="project" value="UniProtKB-UniRule"/>
</dbReference>
<sequence length="277" mass="30235">MPIINYKPTTAGRRNMSVTDYSQLSKKGPEKSLLEPLNKKSGRNSYGRITVRHRGGGNRKKYRVIDFKRQRADAPAKVLTLEYDPNRSAFIALVQYEDGQKSYIIAPHGLKVGDTIVSGAAADIKPGNALPLSAIPTGTFIHNVELYPGKGGQLARAAGNQAQLMAKENGMALLRLPSGELRNVSQLCMATIGQVSNLDHENVKIGKAGRKRHMGWRPTVRGSVMNPNDHPHGGGEGKSPVGRPGPVTPWGKPALGYKTRSKKNRSDKFIVKRRNSK</sequence>
<comment type="function">
    <text evidence="7">One of the primary rRNA binding proteins. Required for association of the 30S and 50S subunits to form the 70S ribosome, for tRNA binding and peptide bond formation. It has been suggested to have peptidyltransferase activity; this is somewhat controversial. Makes several contacts with the 16S rRNA in the 70S ribosome.</text>
</comment>
<keyword evidence="2 7" id="KW-0699">rRNA-binding</keyword>
<dbReference type="FunFam" id="2.30.30.30:FF:000001">
    <property type="entry name" value="50S ribosomal protein L2"/>
    <property type="match status" value="1"/>
</dbReference>
<dbReference type="InterPro" id="IPR022666">
    <property type="entry name" value="Ribosomal_uL2_RNA-bd_dom"/>
</dbReference>
<comment type="subunit">
    <text evidence="7">Part of the 50S ribosomal subunit. Forms a bridge to the 30S subunit in the 70S ribosome.</text>
</comment>
<dbReference type="FunFam" id="2.40.50.140:FF:000003">
    <property type="entry name" value="50S ribosomal protein L2"/>
    <property type="match status" value="1"/>
</dbReference>
<feature type="domain" description="Large ribosomal subunit protein uL2 RNA-binding" evidence="10">
    <location>
        <begin position="42"/>
        <end position="118"/>
    </location>
</feature>
<dbReference type="Pfam" id="PF00181">
    <property type="entry name" value="Ribosomal_L2_N"/>
    <property type="match status" value="1"/>
</dbReference>
<dbReference type="SMART" id="SM01383">
    <property type="entry name" value="Ribosomal_L2"/>
    <property type="match status" value="1"/>
</dbReference>
<dbReference type="NCBIfam" id="TIGR01171">
    <property type="entry name" value="rplB_bact"/>
    <property type="match status" value="1"/>
</dbReference>
<dbReference type="GO" id="GO:0015934">
    <property type="term" value="C:large ribosomal subunit"/>
    <property type="evidence" value="ECO:0007669"/>
    <property type="project" value="InterPro"/>
</dbReference>
<dbReference type="RefSeq" id="WP_020073849.1">
    <property type="nucleotide sequence ID" value="NZ_JBKWRC010000003.1"/>
</dbReference>
<evidence type="ECO:0000256" key="7">
    <source>
        <dbReference type="HAMAP-Rule" id="MF_01320"/>
    </source>
</evidence>
<dbReference type="InterPro" id="IPR005880">
    <property type="entry name" value="Ribosomal_uL2_bac/org-type"/>
</dbReference>
<evidence type="ECO:0000259" key="9">
    <source>
        <dbReference type="SMART" id="SM01382"/>
    </source>
</evidence>
<dbReference type="InterPro" id="IPR002171">
    <property type="entry name" value="Ribosomal_uL2"/>
</dbReference>
<dbReference type="GO" id="GO:0016740">
    <property type="term" value="F:transferase activity"/>
    <property type="evidence" value="ECO:0007669"/>
    <property type="project" value="InterPro"/>
</dbReference>
<dbReference type="InterPro" id="IPR022669">
    <property type="entry name" value="Ribosomal_uL2_C"/>
</dbReference>
<keyword evidence="5 7" id="KW-0687">Ribonucleoprotein</keyword>
<dbReference type="Proteomes" id="UP000754750">
    <property type="component" value="Unassembled WGS sequence"/>
</dbReference>
<dbReference type="SUPFAM" id="SSF50104">
    <property type="entry name" value="Translation proteins SH3-like domain"/>
    <property type="match status" value="1"/>
</dbReference>
<dbReference type="GO" id="GO:0003735">
    <property type="term" value="F:structural constituent of ribosome"/>
    <property type="evidence" value="ECO:0007669"/>
    <property type="project" value="InterPro"/>
</dbReference>
<dbReference type="PANTHER" id="PTHR13691">
    <property type="entry name" value="RIBOSOMAL PROTEIN L2"/>
    <property type="match status" value="1"/>
</dbReference>
<dbReference type="PROSITE" id="PS00467">
    <property type="entry name" value="RIBOSOMAL_L2"/>
    <property type="match status" value="1"/>
</dbReference>
<dbReference type="Gene3D" id="2.30.30.30">
    <property type="match status" value="1"/>
</dbReference>
<dbReference type="FunFam" id="4.10.950.10:FF:000001">
    <property type="entry name" value="50S ribosomal protein L2"/>
    <property type="match status" value="1"/>
</dbReference>
<dbReference type="PIRSF" id="PIRSF002158">
    <property type="entry name" value="Ribosomal_L2"/>
    <property type="match status" value="1"/>
</dbReference>
<dbReference type="Gene3D" id="2.40.50.140">
    <property type="entry name" value="Nucleic acid-binding proteins"/>
    <property type="match status" value="1"/>
</dbReference>
<evidence type="ECO:0000313" key="12">
    <source>
        <dbReference type="Proteomes" id="UP000754750"/>
    </source>
</evidence>
<evidence type="ECO:0000256" key="5">
    <source>
        <dbReference type="ARBA" id="ARBA00023274"/>
    </source>
</evidence>
<dbReference type="SMART" id="SM01382">
    <property type="entry name" value="Ribosomal_L2_C"/>
    <property type="match status" value="1"/>
</dbReference>
<dbReference type="InterPro" id="IPR014722">
    <property type="entry name" value="Rib_uL2_dom2"/>
</dbReference>
<reference evidence="11" key="1">
    <citation type="submission" date="2019-04" db="EMBL/GenBank/DDBJ databases">
        <title>Evolution of Biomass-Degrading Anaerobic Consortia Revealed by Metagenomics.</title>
        <authorList>
            <person name="Peng X."/>
        </authorList>
    </citation>
    <scope>NUCLEOTIDE SEQUENCE</scope>
    <source>
        <strain evidence="11">SIG551</strain>
    </source>
</reference>
<accession>A0A928Q3Y9</accession>
<dbReference type="GO" id="GO:0002181">
    <property type="term" value="P:cytoplasmic translation"/>
    <property type="evidence" value="ECO:0007669"/>
    <property type="project" value="TreeGrafter"/>
</dbReference>
<feature type="domain" description="Large ribosomal subunit protein uL2 C-terminal" evidence="9">
    <location>
        <begin position="124"/>
        <end position="253"/>
    </location>
</feature>
<gene>
    <name evidence="7 11" type="primary">rplB</name>
    <name evidence="11" type="ORF">E7512_13195</name>
</gene>
<evidence type="ECO:0000256" key="1">
    <source>
        <dbReference type="ARBA" id="ARBA00005636"/>
    </source>
</evidence>
<comment type="similarity">
    <text evidence="1 7">Belongs to the universal ribosomal protein uL2 family.</text>
</comment>
<proteinExistence type="inferred from homology"/>
<evidence type="ECO:0000256" key="6">
    <source>
        <dbReference type="ARBA" id="ARBA00035242"/>
    </source>
</evidence>
<protein>
    <recommendedName>
        <fullName evidence="6 7">Large ribosomal subunit protein uL2</fullName>
    </recommendedName>
</protein>
<dbReference type="InterPro" id="IPR022671">
    <property type="entry name" value="Ribosomal_uL2_CS"/>
</dbReference>
<dbReference type="InterPro" id="IPR012340">
    <property type="entry name" value="NA-bd_OB-fold"/>
</dbReference>
<evidence type="ECO:0000256" key="3">
    <source>
        <dbReference type="ARBA" id="ARBA00022884"/>
    </source>
</evidence>